<evidence type="ECO:0000256" key="6">
    <source>
        <dbReference type="SAM" id="MobiDB-lite"/>
    </source>
</evidence>
<dbReference type="SMART" id="SM00220">
    <property type="entry name" value="S_TKc"/>
    <property type="match status" value="1"/>
</dbReference>
<dbReference type="PANTHER" id="PTHR45832:SF22">
    <property type="entry name" value="SERINE_THREONINE-PROTEIN KINASE SAMKA-RELATED"/>
    <property type="match status" value="1"/>
</dbReference>
<evidence type="ECO:0000256" key="5">
    <source>
        <dbReference type="ARBA" id="ARBA00048679"/>
    </source>
</evidence>
<organism evidence="10 11">
    <name type="scientific">Planoprotostelium fungivorum</name>
    <dbReference type="NCBI Taxonomy" id="1890364"/>
    <lineage>
        <taxon>Eukaryota</taxon>
        <taxon>Amoebozoa</taxon>
        <taxon>Evosea</taxon>
        <taxon>Variosea</taxon>
        <taxon>Cavosteliida</taxon>
        <taxon>Cavosteliaceae</taxon>
        <taxon>Planoprotostelium</taxon>
    </lineage>
</organism>
<protein>
    <submittedName>
        <fullName evidence="10">p21-activated protein kinase</fullName>
    </submittedName>
</protein>
<dbReference type="InterPro" id="IPR000095">
    <property type="entry name" value="CRIB_dom"/>
</dbReference>
<comment type="similarity">
    <text evidence="1">Belongs to the protein kinase superfamily. STE Ser/Thr protein kinase family. STE20 subfamily.</text>
</comment>
<evidence type="ECO:0000259" key="8">
    <source>
        <dbReference type="PROSITE" id="PS50011"/>
    </source>
</evidence>
<sequence>MDVMQDLDSDLFSPELSRLSMGLDELEKELFSPILCSSPTLMSPALSPMDPSVSTFGMQMDNMFKFSTAHPTSPFSTSPSPFGASTISNAQTHPTAMMKTQPTQNRRRTTSNNTSSEDSNSKLTSMPNTFTAHDFVTTTSTVSPAIADRQLKLEKYRQKRTRRTYSKSSDSRRASARQIKIESTQSTPTSTAPSTPSSSSSIDDMVSLLAESKRESSELRTKLSFVFDELLSLRKRAEEEATAREMIKKELEQQQKINNMLLSENRYLWSTVPHKEVFSTKGPIHPYINLNAFKEKVDLTKIDLNWTNSPLLEAAKAEEENVAKRWEDMSYLAGEIYTPTQTSARAKNTNWGVVQNENSCHVWGEHVFVSIHLVTIPQAITSDMWACPDKEGELKKRGHVVKNWKTRWFIVQRDHMFYFKGKGRSEIAIQGIQATGKCTLERKRDQVLREKRKFLIQCPEDTLRTSWREAFQIASQFFTIGSPYDFSHTIHVSFSATGGFQGFPPSWEALLSQVGIPIEDIRGNPGSIAGVMGYEGSPVPYFEEKSTPSEYKSTPPPTRRLVPVGPGRVVLVPTSRSSEGTTLEDMVGREEPKNLFSNMSRITGGDERTGEKVAIKKTKITEDNRRLLTLEVEILRTSRQENIVSYLGCWIVDRRYLWVAMEYMDGGSLADVLECYDDYQLQEPQIAYCCRETLKALHHIHADHRAHRDVKSDNLLIGKKGEIKLADFGYAAQMSENKRRSNVSIIMSTPYWMAPELIKGKEYGIEVDIWSLGIVMRELAEGEPPYIDDPPLRDSDKYSEEFHDFMSKCLAMEPALRPSAGELLKVNASSVPFLIFTAFFPLKGLSNRGDAFCD</sequence>
<dbReference type="InterPro" id="IPR011009">
    <property type="entry name" value="Kinase-like_dom_sf"/>
</dbReference>
<feature type="region of interest" description="Disordered" evidence="6">
    <location>
        <begin position="544"/>
        <end position="564"/>
    </location>
</feature>
<feature type="region of interest" description="Disordered" evidence="6">
    <location>
        <begin position="70"/>
        <end position="127"/>
    </location>
</feature>
<dbReference type="GO" id="GO:0106310">
    <property type="term" value="F:protein serine kinase activity"/>
    <property type="evidence" value="ECO:0007669"/>
    <property type="project" value="RHEA"/>
</dbReference>
<gene>
    <name evidence="10" type="ORF">PROFUN_05540</name>
</gene>
<comment type="caution">
    <text evidence="10">The sequence shown here is derived from an EMBL/GenBank/DDBJ whole genome shotgun (WGS) entry which is preliminary data.</text>
</comment>
<dbReference type="SUPFAM" id="SSF50729">
    <property type="entry name" value="PH domain-like"/>
    <property type="match status" value="1"/>
</dbReference>
<keyword evidence="2" id="KW-0547">Nucleotide-binding</keyword>
<dbReference type="GO" id="GO:0004674">
    <property type="term" value="F:protein serine/threonine kinase activity"/>
    <property type="evidence" value="ECO:0007669"/>
    <property type="project" value="UniProtKB-EC"/>
</dbReference>
<dbReference type="Pfam" id="PF00069">
    <property type="entry name" value="Pkinase"/>
    <property type="match status" value="1"/>
</dbReference>
<keyword evidence="3" id="KW-0067">ATP-binding</keyword>
<dbReference type="Gene3D" id="2.30.29.30">
    <property type="entry name" value="Pleckstrin-homology domain (PH domain)/Phosphotyrosine-binding domain (PTB)"/>
    <property type="match status" value="1"/>
</dbReference>
<dbReference type="InterPro" id="IPR036936">
    <property type="entry name" value="CRIB_dom_sf"/>
</dbReference>
<evidence type="ECO:0000259" key="9">
    <source>
        <dbReference type="PROSITE" id="PS50108"/>
    </source>
</evidence>
<keyword evidence="10" id="KW-0808">Transferase</keyword>
<dbReference type="SUPFAM" id="SSF56112">
    <property type="entry name" value="Protein kinase-like (PK-like)"/>
    <property type="match status" value="1"/>
</dbReference>
<dbReference type="PROSITE" id="PS50108">
    <property type="entry name" value="CRIB"/>
    <property type="match status" value="1"/>
</dbReference>
<feature type="compositionally biased region" description="Low complexity" evidence="6">
    <location>
        <begin position="70"/>
        <end position="86"/>
    </location>
</feature>
<dbReference type="Gene3D" id="1.10.510.10">
    <property type="entry name" value="Transferase(Phosphotransferase) domain 1"/>
    <property type="match status" value="1"/>
</dbReference>
<feature type="domain" description="CRIB" evidence="9">
    <location>
        <begin position="480"/>
        <end position="493"/>
    </location>
</feature>
<dbReference type="SMART" id="SM00285">
    <property type="entry name" value="PBD"/>
    <property type="match status" value="1"/>
</dbReference>
<dbReference type="PROSITE" id="PS50003">
    <property type="entry name" value="PH_DOMAIN"/>
    <property type="match status" value="1"/>
</dbReference>
<comment type="catalytic activity">
    <reaction evidence="5">
        <text>L-seryl-[protein] + ATP = O-phospho-L-seryl-[protein] + ADP + H(+)</text>
        <dbReference type="Rhea" id="RHEA:17989"/>
        <dbReference type="Rhea" id="RHEA-COMP:9863"/>
        <dbReference type="Rhea" id="RHEA-COMP:11604"/>
        <dbReference type="ChEBI" id="CHEBI:15378"/>
        <dbReference type="ChEBI" id="CHEBI:29999"/>
        <dbReference type="ChEBI" id="CHEBI:30616"/>
        <dbReference type="ChEBI" id="CHEBI:83421"/>
        <dbReference type="ChEBI" id="CHEBI:456216"/>
        <dbReference type="EC" id="2.7.11.1"/>
    </reaction>
</comment>
<comment type="catalytic activity">
    <reaction evidence="4">
        <text>L-threonyl-[protein] + ATP = O-phospho-L-threonyl-[protein] + ADP + H(+)</text>
        <dbReference type="Rhea" id="RHEA:46608"/>
        <dbReference type="Rhea" id="RHEA-COMP:11060"/>
        <dbReference type="Rhea" id="RHEA-COMP:11605"/>
        <dbReference type="ChEBI" id="CHEBI:15378"/>
        <dbReference type="ChEBI" id="CHEBI:30013"/>
        <dbReference type="ChEBI" id="CHEBI:30616"/>
        <dbReference type="ChEBI" id="CHEBI:61977"/>
        <dbReference type="ChEBI" id="CHEBI:456216"/>
        <dbReference type="EC" id="2.7.11.1"/>
    </reaction>
</comment>
<dbReference type="PROSITE" id="PS50011">
    <property type="entry name" value="PROTEIN_KINASE_DOM"/>
    <property type="match status" value="1"/>
</dbReference>
<evidence type="ECO:0000256" key="3">
    <source>
        <dbReference type="ARBA" id="ARBA00022840"/>
    </source>
</evidence>
<feature type="compositionally biased region" description="Polar residues" evidence="6">
    <location>
        <begin position="87"/>
        <end position="104"/>
    </location>
</feature>
<dbReference type="InterPro" id="IPR000719">
    <property type="entry name" value="Prot_kinase_dom"/>
</dbReference>
<dbReference type="PANTHER" id="PTHR45832">
    <property type="entry name" value="SERINE/THREONINE-PROTEIN KINASE SAMKA-RELATED-RELATED"/>
    <property type="match status" value="1"/>
</dbReference>
<keyword evidence="10" id="KW-0418">Kinase</keyword>
<dbReference type="InterPro" id="IPR051931">
    <property type="entry name" value="PAK3-like"/>
</dbReference>
<dbReference type="STRING" id="1890364.A0A2P6N018"/>
<dbReference type="InParanoid" id="A0A2P6N018"/>
<evidence type="ECO:0000259" key="7">
    <source>
        <dbReference type="PROSITE" id="PS50003"/>
    </source>
</evidence>
<evidence type="ECO:0000313" key="10">
    <source>
        <dbReference type="EMBL" id="PRP77295.1"/>
    </source>
</evidence>
<dbReference type="InterPro" id="IPR011993">
    <property type="entry name" value="PH-like_dom_sf"/>
</dbReference>
<evidence type="ECO:0000256" key="1">
    <source>
        <dbReference type="ARBA" id="ARBA00008874"/>
    </source>
</evidence>
<evidence type="ECO:0000313" key="11">
    <source>
        <dbReference type="Proteomes" id="UP000241769"/>
    </source>
</evidence>
<dbReference type="InterPro" id="IPR001849">
    <property type="entry name" value="PH_domain"/>
</dbReference>
<reference evidence="10 11" key="1">
    <citation type="journal article" date="2018" name="Genome Biol. Evol.">
        <title>Multiple Roots of Fruiting Body Formation in Amoebozoa.</title>
        <authorList>
            <person name="Hillmann F."/>
            <person name="Forbes G."/>
            <person name="Novohradska S."/>
            <person name="Ferling I."/>
            <person name="Riege K."/>
            <person name="Groth M."/>
            <person name="Westermann M."/>
            <person name="Marz M."/>
            <person name="Spaller T."/>
            <person name="Winckler T."/>
            <person name="Schaap P."/>
            <person name="Glockner G."/>
        </authorList>
    </citation>
    <scope>NUCLEOTIDE SEQUENCE [LARGE SCALE GENOMIC DNA]</scope>
    <source>
        <strain evidence="10 11">Jena</strain>
    </source>
</reference>
<keyword evidence="11" id="KW-1185">Reference proteome</keyword>
<feature type="compositionally biased region" description="Low complexity" evidence="6">
    <location>
        <begin position="183"/>
        <end position="201"/>
    </location>
</feature>
<feature type="region of interest" description="Disordered" evidence="6">
    <location>
        <begin position="153"/>
        <end position="204"/>
    </location>
</feature>
<dbReference type="AlphaFoldDB" id="A0A2P6N018"/>
<dbReference type="GO" id="GO:0005524">
    <property type="term" value="F:ATP binding"/>
    <property type="evidence" value="ECO:0007669"/>
    <property type="project" value="UniProtKB-KW"/>
</dbReference>
<proteinExistence type="inferred from homology"/>
<evidence type="ECO:0000256" key="2">
    <source>
        <dbReference type="ARBA" id="ARBA00022741"/>
    </source>
</evidence>
<name>A0A2P6N018_9EUKA</name>
<dbReference type="Proteomes" id="UP000241769">
    <property type="component" value="Unassembled WGS sequence"/>
</dbReference>
<accession>A0A2P6N018</accession>
<dbReference type="Pfam" id="PF00786">
    <property type="entry name" value="PBD"/>
    <property type="match status" value="1"/>
</dbReference>
<dbReference type="SMART" id="SM00233">
    <property type="entry name" value="PH"/>
    <property type="match status" value="1"/>
</dbReference>
<feature type="domain" description="Protein kinase" evidence="8">
    <location>
        <begin position="558"/>
        <end position="834"/>
    </location>
</feature>
<evidence type="ECO:0000256" key="4">
    <source>
        <dbReference type="ARBA" id="ARBA00047899"/>
    </source>
</evidence>
<dbReference type="Gene3D" id="3.90.810.10">
    <property type="entry name" value="CRIB domain"/>
    <property type="match status" value="1"/>
</dbReference>
<dbReference type="EMBL" id="MDYQ01000269">
    <property type="protein sequence ID" value="PRP77295.1"/>
    <property type="molecule type" value="Genomic_DNA"/>
</dbReference>
<dbReference type="Pfam" id="PF00169">
    <property type="entry name" value="PH"/>
    <property type="match status" value="1"/>
</dbReference>
<feature type="domain" description="PH" evidence="7">
    <location>
        <begin position="387"/>
        <end position="476"/>
    </location>
</feature>
<feature type="compositionally biased region" description="Polar residues" evidence="6">
    <location>
        <begin position="117"/>
        <end position="127"/>
    </location>
</feature>